<proteinExistence type="predicted"/>
<evidence type="ECO:0000313" key="2">
    <source>
        <dbReference type="Proteomes" id="UP000242715"/>
    </source>
</evidence>
<reference evidence="2" key="1">
    <citation type="journal article" date="2017" name="Front. Plant Sci.">
        <title>Climate Clever Clovers: New Paradigm to Reduce the Environmental Footprint of Ruminants by Breeding Low Methanogenic Forages Utilizing Haplotype Variation.</title>
        <authorList>
            <person name="Kaur P."/>
            <person name="Appels R."/>
            <person name="Bayer P.E."/>
            <person name="Keeble-Gagnere G."/>
            <person name="Wang J."/>
            <person name="Hirakawa H."/>
            <person name="Shirasawa K."/>
            <person name="Vercoe P."/>
            <person name="Stefanova K."/>
            <person name="Durmic Z."/>
            <person name="Nichols P."/>
            <person name="Revell C."/>
            <person name="Isobe S.N."/>
            <person name="Edwards D."/>
            <person name="Erskine W."/>
        </authorList>
    </citation>
    <scope>NUCLEOTIDE SEQUENCE [LARGE SCALE GENOMIC DNA]</scope>
    <source>
        <strain evidence="2">cv. Daliak</strain>
    </source>
</reference>
<dbReference type="AlphaFoldDB" id="A0A2Z6N073"/>
<accession>A0A2Z6N073</accession>
<evidence type="ECO:0000313" key="1">
    <source>
        <dbReference type="EMBL" id="GAU29430.1"/>
    </source>
</evidence>
<organism evidence="1 2">
    <name type="scientific">Trifolium subterraneum</name>
    <name type="common">Subterranean clover</name>
    <dbReference type="NCBI Taxonomy" id="3900"/>
    <lineage>
        <taxon>Eukaryota</taxon>
        <taxon>Viridiplantae</taxon>
        <taxon>Streptophyta</taxon>
        <taxon>Embryophyta</taxon>
        <taxon>Tracheophyta</taxon>
        <taxon>Spermatophyta</taxon>
        <taxon>Magnoliopsida</taxon>
        <taxon>eudicotyledons</taxon>
        <taxon>Gunneridae</taxon>
        <taxon>Pentapetalae</taxon>
        <taxon>rosids</taxon>
        <taxon>fabids</taxon>
        <taxon>Fabales</taxon>
        <taxon>Fabaceae</taxon>
        <taxon>Papilionoideae</taxon>
        <taxon>50 kb inversion clade</taxon>
        <taxon>NPAAA clade</taxon>
        <taxon>Hologalegina</taxon>
        <taxon>IRL clade</taxon>
        <taxon>Trifolieae</taxon>
        <taxon>Trifolium</taxon>
    </lineage>
</organism>
<keyword evidence="2" id="KW-1185">Reference proteome</keyword>
<protein>
    <submittedName>
        <fullName evidence="1">Uncharacterized protein</fullName>
    </submittedName>
</protein>
<dbReference type="EMBL" id="DF973395">
    <property type="protein sequence ID" value="GAU29430.1"/>
    <property type="molecule type" value="Genomic_DNA"/>
</dbReference>
<name>A0A2Z6N073_TRISU</name>
<gene>
    <name evidence="1" type="ORF">TSUD_150000</name>
</gene>
<dbReference type="OrthoDB" id="1403944at2759"/>
<dbReference type="Proteomes" id="UP000242715">
    <property type="component" value="Unassembled WGS sequence"/>
</dbReference>
<sequence length="62" mass="6894">MSLQPNILQQGSSGDDLLSQVLGKDRNGYVRTYGKCIVPSDLWGTKSQVEIQKTIEEVKRNA</sequence>